<keyword evidence="2" id="KW-0805">Transcription regulation</keyword>
<keyword evidence="4" id="KW-0238">DNA-binding</keyword>
<dbReference type="InterPro" id="IPR013325">
    <property type="entry name" value="RNA_pol_sigma_r2"/>
</dbReference>
<dbReference type="InterPro" id="IPR014284">
    <property type="entry name" value="RNA_pol_sigma-70_dom"/>
</dbReference>
<dbReference type="Proteomes" id="UP001224412">
    <property type="component" value="Unassembled WGS sequence"/>
</dbReference>
<evidence type="ECO:0000313" key="8">
    <source>
        <dbReference type="EMBL" id="MDK4290253.1"/>
    </source>
</evidence>
<feature type="domain" description="RNA polymerase sigma factor 70 region 4 type 2" evidence="7">
    <location>
        <begin position="131"/>
        <end position="181"/>
    </location>
</feature>
<protein>
    <submittedName>
        <fullName evidence="9">Sigma-70 family RNA polymerase sigma factor</fullName>
    </submittedName>
</protein>
<evidence type="ECO:0000259" key="7">
    <source>
        <dbReference type="Pfam" id="PF08281"/>
    </source>
</evidence>
<feature type="domain" description="RNA polymerase sigma-70 region 2" evidence="6">
    <location>
        <begin position="30"/>
        <end position="97"/>
    </location>
</feature>
<comment type="similarity">
    <text evidence="1">Belongs to the sigma-70 factor family. ECF subfamily.</text>
</comment>
<evidence type="ECO:0000256" key="5">
    <source>
        <dbReference type="ARBA" id="ARBA00023163"/>
    </source>
</evidence>
<dbReference type="Pfam" id="PF08281">
    <property type="entry name" value="Sigma70_r4_2"/>
    <property type="match status" value="1"/>
</dbReference>
<evidence type="ECO:0000313" key="11">
    <source>
        <dbReference type="Proteomes" id="UP001239759"/>
    </source>
</evidence>
<dbReference type="SUPFAM" id="SSF88946">
    <property type="entry name" value="Sigma2 domain of RNA polymerase sigma factors"/>
    <property type="match status" value="1"/>
</dbReference>
<evidence type="ECO:0000256" key="3">
    <source>
        <dbReference type="ARBA" id="ARBA00023082"/>
    </source>
</evidence>
<dbReference type="PANTHER" id="PTHR43133:SF66">
    <property type="entry name" value="ECF RNA POLYMERASE SIGMA FACTOR SIGK"/>
    <property type="match status" value="1"/>
</dbReference>
<evidence type="ECO:0000313" key="9">
    <source>
        <dbReference type="EMBL" id="MDK4306578.1"/>
    </source>
</evidence>
<dbReference type="InterPro" id="IPR036388">
    <property type="entry name" value="WH-like_DNA-bd_sf"/>
</dbReference>
<evidence type="ECO:0000259" key="6">
    <source>
        <dbReference type="Pfam" id="PF04542"/>
    </source>
</evidence>
<comment type="caution">
    <text evidence="9">The sequence shown here is derived from an EMBL/GenBank/DDBJ whole genome shotgun (WGS) entry which is preliminary data.</text>
</comment>
<organism evidence="9 10">
    <name type="scientific">Corynebacterium pseudodiphtheriticum</name>
    <dbReference type="NCBI Taxonomy" id="37637"/>
    <lineage>
        <taxon>Bacteria</taxon>
        <taxon>Bacillati</taxon>
        <taxon>Actinomycetota</taxon>
        <taxon>Actinomycetes</taxon>
        <taxon>Mycobacteriales</taxon>
        <taxon>Corynebacteriaceae</taxon>
        <taxon>Corynebacterium</taxon>
    </lineage>
</organism>
<evidence type="ECO:0000313" key="10">
    <source>
        <dbReference type="Proteomes" id="UP001224412"/>
    </source>
</evidence>
<gene>
    <name evidence="8" type="ORF">QPX23_05880</name>
    <name evidence="9" type="ORF">QPX42_03300</name>
</gene>
<dbReference type="Gene3D" id="1.10.1740.10">
    <property type="match status" value="1"/>
</dbReference>
<name>A0AAP4BQU3_9CORY</name>
<dbReference type="GO" id="GO:0016987">
    <property type="term" value="F:sigma factor activity"/>
    <property type="evidence" value="ECO:0007669"/>
    <property type="project" value="UniProtKB-KW"/>
</dbReference>
<sequence length="193" mass="21136">MSSCSPEEHARLDSLVAGVASGDQHAFAQLYDALSPLAFGVIIQVLGDNSLAEEVLQEVFVEVWNKADSFDPERGHARTWVGRIAHSRGIDRLRAHNASVRRDDAEFVLGERIRSIDVENEALANVEGKRLRAAVDTIGEPHRTAVLLTFFDGLSHAELAETTNVPLGTAKTRVRDGVRKLAAVWGRGEAHHE</sequence>
<dbReference type="InterPro" id="IPR007627">
    <property type="entry name" value="RNA_pol_sigma70_r2"/>
</dbReference>
<proteinExistence type="inferred from homology"/>
<evidence type="ECO:0000256" key="2">
    <source>
        <dbReference type="ARBA" id="ARBA00023015"/>
    </source>
</evidence>
<evidence type="ECO:0000256" key="4">
    <source>
        <dbReference type="ARBA" id="ARBA00023125"/>
    </source>
</evidence>
<dbReference type="SUPFAM" id="SSF88659">
    <property type="entry name" value="Sigma3 and sigma4 domains of RNA polymerase sigma factors"/>
    <property type="match status" value="1"/>
</dbReference>
<dbReference type="GO" id="GO:0003677">
    <property type="term" value="F:DNA binding"/>
    <property type="evidence" value="ECO:0007669"/>
    <property type="project" value="UniProtKB-KW"/>
</dbReference>
<dbReference type="AlphaFoldDB" id="A0AAP4BQU3"/>
<dbReference type="GO" id="GO:0006352">
    <property type="term" value="P:DNA-templated transcription initiation"/>
    <property type="evidence" value="ECO:0007669"/>
    <property type="project" value="InterPro"/>
</dbReference>
<dbReference type="Pfam" id="PF04542">
    <property type="entry name" value="Sigma70_r2"/>
    <property type="match status" value="1"/>
</dbReference>
<dbReference type="GeneID" id="42781125"/>
<dbReference type="Gene3D" id="1.10.10.10">
    <property type="entry name" value="Winged helix-like DNA-binding domain superfamily/Winged helix DNA-binding domain"/>
    <property type="match status" value="1"/>
</dbReference>
<dbReference type="PANTHER" id="PTHR43133">
    <property type="entry name" value="RNA POLYMERASE ECF-TYPE SIGMA FACTO"/>
    <property type="match status" value="1"/>
</dbReference>
<accession>A0AAP4BQU3</accession>
<reference evidence="9 11" key="1">
    <citation type="submission" date="2023-05" db="EMBL/GenBank/DDBJ databases">
        <title>Metabolic capabilities are highly conserved among human nasal-associated Corynebacterium species in pangenomic analyses.</title>
        <authorList>
            <person name="Tran T.H."/>
            <person name="Roberts A.Q."/>
            <person name="Escapa I.F."/>
            <person name="Gao W."/>
            <person name="Conlan S."/>
            <person name="Kong H."/>
            <person name="Segre J.A."/>
            <person name="Kelly M.S."/>
            <person name="Lemon K.P."/>
        </authorList>
    </citation>
    <scope>NUCLEOTIDE SEQUENCE</scope>
    <source>
        <strain evidence="9">KPL2773</strain>
        <strain evidence="8 11">KPL3772</strain>
    </source>
</reference>
<keyword evidence="5" id="KW-0804">Transcription</keyword>
<dbReference type="CDD" id="cd06171">
    <property type="entry name" value="Sigma70_r4"/>
    <property type="match status" value="1"/>
</dbReference>
<dbReference type="NCBIfam" id="TIGR02937">
    <property type="entry name" value="sigma70-ECF"/>
    <property type="match status" value="1"/>
</dbReference>
<dbReference type="EMBL" id="JASNUQ010000007">
    <property type="protein sequence ID" value="MDK4290253.1"/>
    <property type="molecule type" value="Genomic_DNA"/>
</dbReference>
<dbReference type="InterPro" id="IPR013249">
    <property type="entry name" value="RNA_pol_sigma70_r4_t2"/>
</dbReference>
<evidence type="ECO:0000256" key="1">
    <source>
        <dbReference type="ARBA" id="ARBA00010641"/>
    </source>
</evidence>
<keyword evidence="11" id="KW-1185">Reference proteome</keyword>
<keyword evidence="3" id="KW-0731">Sigma factor</keyword>
<dbReference type="RefSeq" id="WP_023019109.1">
    <property type="nucleotide sequence ID" value="NZ_CP051667.1"/>
</dbReference>
<dbReference type="Proteomes" id="UP001239759">
    <property type="component" value="Unassembled WGS sequence"/>
</dbReference>
<dbReference type="InterPro" id="IPR039425">
    <property type="entry name" value="RNA_pol_sigma-70-like"/>
</dbReference>
<dbReference type="InterPro" id="IPR013324">
    <property type="entry name" value="RNA_pol_sigma_r3/r4-like"/>
</dbReference>
<dbReference type="EMBL" id="JASNVH010000004">
    <property type="protein sequence ID" value="MDK4306578.1"/>
    <property type="molecule type" value="Genomic_DNA"/>
</dbReference>